<organism evidence="1 2">
    <name type="scientific">Cryoendolithus antarcticus</name>
    <dbReference type="NCBI Taxonomy" id="1507870"/>
    <lineage>
        <taxon>Eukaryota</taxon>
        <taxon>Fungi</taxon>
        <taxon>Dikarya</taxon>
        <taxon>Ascomycota</taxon>
        <taxon>Pezizomycotina</taxon>
        <taxon>Dothideomycetes</taxon>
        <taxon>Dothideomycetidae</taxon>
        <taxon>Cladosporiales</taxon>
        <taxon>Cladosporiaceae</taxon>
        <taxon>Cryoendolithus</taxon>
    </lineage>
</organism>
<comment type="caution">
    <text evidence="1">The sequence shown here is derived from an EMBL/GenBank/DDBJ whole genome shotgun (WGS) entry which is preliminary data.</text>
</comment>
<dbReference type="InParanoid" id="A0A1V8SGR5"/>
<sequence>MSKSEQASPKLTAATYTNVAGSGISDFTAFDFAGYMPIQNPEGEISTTSDSMFPPLEPLSSMSDYTFDPWSAFPSADGQLVPNNNPFGVWPTTAPDLAQPALTAASSGTQSEVDEVPMMEDFEPGMPSIQEDDGTFDFDGLPTNSPSLNRRSLPANFFGNADFDLPDMSNEWQDSVGPANSTAESSKAVDGIMALDGAWQIPAFADNTIVTPDSGDDAFTTYTSGRETARSVRSVNTPNDDLMRSLFPEMDFTSTVNTQSVTMSEATKSSAFLSQFSSADAPNSFDAFPDADDFTSQPWTDGSINVPNDRFTSSYAFDQDFSSQDYSPSWTQ</sequence>
<evidence type="ECO:0000313" key="2">
    <source>
        <dbReference type="Proteomes" id="UP000192596"/>
    </source>
</evidence>
<dbReference type="OrthoDB" id="5600085at2759"/>
<accession>A0A1V8SGR5</accession>
<proteinExistence type="predicted"/>
<dbReference type="EMBL" id="NAJO01000046">
    <property type="protein sequence ID" value="OQN98344.1"/>
    <property type="molecule type" value="Genomic_DNA"/>
</dbReference>
<reference evidence="2" key="1">
    <citation type="submission" date="2017-03" db="EMBL/GenBank/DDBJ databases">
        <title>Genomes of endolithic fungi from Antarctica.</title>
        <authorList>
            <person name="Coleine C."/>
            <person name="Masonjones S."/>
            <person name="Stajich J.E."/>
        </authorList>
    </citation>
    <scope>NUCLEOTIDE SEQUENCE [LARGE SCALE GENOMIC DNA]</scope>
    <source>
        <strain evidence="2">CCFEE 5527</strain>
    </source>
</reference>
<evidence type="ECO:0000313" key="1">
    <source>
        <dbReference type="EMBL" id="OQN98344.1"/>
    </source>
</evidence>
<protein>
    <submittedName>
        <fullName evidence="1">Uncharacterized protein</fullName>
    </submittedName>
</protein>
<keyword evidence="2" id="KW-1185">Reference proteome</keyword>
<dbReference type="AlphaFoldDB" id="A0A1V8SGR5"/>
<dbReference type="Proteomes" id="UP000192596">
    <property type="component" value="Unassembled WGS sequence"/>
</dbReference>
<gene>
    <name evidence="1" type="ORF">B0A48_15611</name>
</gene>
<name>A0A1V8SGR5_9PEZI</name>